<dbReference type="InterPro" id="IPR045584">
    <property type="entry name" value="Pilin-like"/>
</dbReference>
<evidence type="ECO:0000256" key="3">
    <source>
        <dbReference type="ARBA" id="ARBA00022692"/>
    </source>
</evidence>
<evidence type="ECO:0000256" key="2">
    <source>
        <dbReference type="ARBA" id="ARBA00022481"/>
    </source>
</evidence>
<keyword evidence="4 6" id="KW-1133">Transmembrane helix</keyword>
<evidence type="ECO:0000256" key="1">
    <source>
        <dbReference type="ARBA" id="ARBA00004167"/>
    </source>
</evidence>
<dbReference type="STRING" id="378806.STAUR_6450"/>
<dbReference type="InterPro" id="IPR028188">
    <property type="entry name" value="Pilin_PilA"/>
</dbReference>
<dbReference type="InterPro" id="IPR012902">
    <property type="entry name" value="N_methyl_site"/>
</dbReference>
<accession>Q08YZ3</accession>
<sequence>MPRRSQNGFTLIELMIVVAIIGILAAIAIPSFLRFQARARQSEVNANLKSLFTGMRTLAKRPQYQIRVPGFAPERGNRYSYFLAEPCTTSELRDTIDAEPHNDDNCIQADRFKFGPEMPGLFTKVLPLQTTWSDRAANNGMGDQPGLYGDGLKWDFLSYAAGDVDGTFSDTADTWFISSSDGRIQPACPAVTEAVAVSAGEPFNVNNDVDCE</sequence>
<reference evidence="8 10" key="1">
    <citation type="submission" date="2006-04" db="EMBL/GenBank/DDBJ databases">
        <authorList>
            <person name="Nierman W.C."/>
        </authorList>
    </citation>
    <scope>NUCLEOTIDE SEQUENCE [LARGE SCALE GENOMIC DNA]</scope>
    <source>
        <strain evidence="8 10">DW4/3-1</strain>
    </source>
</reference>
<evidence type="ECO:0000256" key="6">
    <source>
        <dbReference type="SAM" id="Phobius"/>
    </source>
</evidence>
<organism evidence="8 10">
    <name type="scientific">Stigmatella aurantiaca (strain DW4/3-1)</name>
    <dbReference type="NCBI Taxonomy" id="378806"/>
    <lineage>
        <taxon>Bacteria</taxon>
        <taxon>Pseudomonadati</taxon>
        <taxon>Myxococcota</taxon>
        <taxon>Myxococcia</taxon>
        <taxon>Myxococcales</taxon>
        <taxon>Cystobacterineae</taxon>
        <taxon>Archangiaceae</taxon>
        <taxon>Stigmatella</taxon>
    </lineage>
</organism>
<keyword evidence="5 6" id="KW-0472">Membrane</keyword>
<dbReference type="EMBL" id="AAMD01000074">
    <property type="protein sequence ID" value="EAU65696.1"/>
    <property type="molecule type" value="Genomic_DNA"/>
</dbReference>
<reference evidence="7 9" key="2">
    <citation type="journal article" date="2011" name="Mol. Biol. Evol.">
        <title>Comparative genomic analysis of fruiting body formation in Myxococcales.</title>
        <authorList>
            <person name="Huntley S."/>
            <person name="Hamann N."/>
            <person name="Wegener-Feldbrugge S."/>
            <person name="Treuner-Lange A."/>
            <person name="Kube M."/>
            <person name="Reinhardt R."/>
            <person name="Klages S."/>
            <person name="Muller R."/>
            <person name="Ronning C.M."/>
            <person name="Nierman W.C."/>
            <person name="Sogaard-Andersen L."/>
        </authorList>
    </citation>
    <scope>NUCLEOTIDE SEQUENCE [LARGE SCALE GENOMIC DNA]</scope>
    <source>
        <strain evidence="7 9">DW4/3-1</strain>
    </source>
</reference>
<dbReference type="Gene3D" id="3.30.700.10">
    <property type="entry name" value="Glycoprotein, Type 4 Pilin"/>
    <property type="match status" value="1"/>
</dbReference>
<name>Q08YZ3_STIAD</name>
<dbReference type="Pfam" id="PF14245">
    <property type="entry name" value="Pilin_PilA"/>
    <property type="match status" value="1"/>
</dbReference>
<keyword evidence="9" id="KW-1185">Reference proteome</keyword>
<dbReference type="EMBL" id="CP002271">
    <property type="protein sequence ID" value="ADO74207.1"/>
    <property type="molecule type" value="Genomic_DNA"/>
</dbReference>
<dbReference type="NCBIfam" id="TIGR02532">
    <property type="entry name" value="IV_pilin_GFxxxE"/>
    <property type="match status" value="1"/>
</dbReference>
<dbReference type="GO" id="GO:0016020">
    <property type="term" value="C:membrane"/>
    <property type="evidence" value="ECO:0007669"/>
    <property type="project" value="UniProtKB-SubCell"/>
</dbReference>
<dbReference type="KEGG" id="sur:STAUR_6450"/>
<dbReference type="Proteomes" id="UP000032702">
    <property type="component" value="Unassembled WGS sequence"/>
</dbReference>
<protein>
    <submittedName>
        <fullName evidence="7">Fimbrial protein</fullName>
    </submittedName>
    <submittedName>
        <fullName evidence="8">Pilin</fullName>
    </submittedName>
</protein>
<evidence type="ECO:0000313" key="7">
    <source>
        <dbReference type="EMBL" id="ADO74207.1"/>
    </source>
</evidence>
<dbReference type="Proteomes" id="UP000001351">
    <property type="component" value="Chromosome"/>
</dbReference>
<evidence type="ECO:0000313" key="9">
    <source>
        <dbReference type="Proteomes" id="UP000001351"/>
    </source>
</evidence>
<feature type="transmembrane region" description="Helical" evidence="6">
    <location>
        <begin position="12"/>
        <end position="33"/>
    </location>
</feature>
<dbReference type="Pfam" id="PF07963">
    <property type="entry name" value="N_methyl"/>
    <property type="match status" value="1"/>
</dbReference>
<dbReference type="PANTHER" id="PTHR30093">
    <property type="entry name" value="GENERAL SECRETION PATHWAY PROTEIN G"/>
    <property type="match status" value="1"/>
</dbReference>
<evidence type="ECO:0000313" key="10">
    <source>
        <dbReference type="Proteomes" id="UP000032702"/>
    </source>
</evidence>
<comment type="subcellular location">
    <subcellularLocation>
        <location evidence="1">Membrane</location>
        <topology evidence="1">Single-pass membrane protein</topology>
    </subcellularLocation>
</comment>
<dbReference type="AlphaFoldDB" id="Q08YZ3"/>
<evidence type="ECO:0000313" key="8">
    <source>
        <dbReference type="EMBL" id="EAU65696.1"/>
    </source>
</evidence>
<dbReference type="eggNOG" id="COG4968">
    <property type="taxonomic scope" value="Bacteria"/>
</dbReference>
<evidence type="ECO:0000256" key="5">
    <source>
        <dbReference type="ARBA" id="ARBA00023136"/>
    </source>
</evidence>
<gene>
    <name evidence="7" type="ordered locus">STAUR_6450</name>
    <name evidence="8" type="ORF">STIAU_7824</name>
</gene>
<evidence type="ECO:0000256" key="4">
    <source>
        <dbReference type="ARBA" id="ARBA00022989"/>
    </source>
</evidence>
<proteinExistence type="predicted"/>
<dbReference type="SUPFAM" id="SSF54523">
    <property type="entry name" value="Pili subunits"/>
    <property type="match status" value="1"/>
</dbReference>
<keyword evidence="3 6" id="KW-0812">Transmembrane</keyword>
<dbReference type="OrthoDB" id="5508528at2"/>
<dbReference type="PANTHER" id="PTHR30093:SF44">
    <property type="entry name" value="TYPE II SECRETION SYSTEM CORE PROTEIN G"/>
    <property type="match status" value="1"/>
</dbReference>
<keyword evidence="2" id="KW-0488">Methylation</keyword>
<dbReference type="HOGENOM" id="CLU_098626_0_0_7"/>